<protein>
    <submittedName>
        <fullName evidence="2">Uncharacterized protein</fullName>
    </submittedName>
</protein>
<name>A0A0E9RQK2_ANGAN</name>
<dbReference type="AlphaFoldDB" id="A0A0E9RQK2"/>
<proteinExistence type="predicted"/>
<accession>A0A0E9RQK2</accession>
<dbReference type="EMBL" id="GBXM01077198">
    <property type="protein sequence ID" value="JAH31379.1"/>
    <property type="molecule type" value="Transcribed_RNA"/>
</dbReference>
<feature type="compositionally biased region" description="Basic and acidic residues" evidence="1">
    <location>
        <begin position="1"/>
        <end position="13"/>
    </location>
</feature>
<sequence>MLRERGSDQERDSLLLLPRSQV</sequence>
<evidence type="ECO:0000256" key="1">
    <source>
        <dbReference type="SAM" id="MobiDB-lite"/>
    </source>
</evidence>
<reference evidence="2" key="2">
    <citation type="journal article" date="2015" name="Fish Shellfish Immunol.">
        <title>Early steps in the European eel (Anguilla anguilla)-Vibrio vulnificus interaction in the gills: Role of the RtxA13 toxin.</title>
        <authorList>
            <person name="Callol A."/>
            <person name="Pajuelo D."/>
            <person name="Ebbesson L."/>
            <person name="Teles M."/>
            <person name="MacKenzie S."/>
            <person name="Amaro C."/>
        </authorList>
    </citation>
    <scope>NUCLEOTIDE SEQUENCE</scope>
</reference>
<evidence type="ECO:0000313" key="2">
    <source>
        <dbReference type="EMBL" id="JAH31379.1"/>
    </source>
</evidence>
<reference evidence="2" key="1">
    <citation type="submission" date="2014-11" db="EMBL/GenBank/DDBJ databases">
        <authorList>
            <person name="Amaro Gonzalez C."/>
        </authorList>
    </citation>
    <scope>NUCLEOTIDE SEQUENCE</scope>
</reference>
<feature type="region of interest" description="Disordered" evidence="1">
    <location>
        <begin position="1"/>
        <end position="22"/>
    </location>
</feature>
<organism evidence="2">
    <name type="scientific">Anguilla anguilla</name>
    <name type="common">European freshwater eel</name>
    <name type="synonym">Muraena anguilla</name>
    <dbReference type="NCBI Taxonomy" id="7936"/>
    <lineage>
        <taxon>Eukaryota</taxon>
        <taxon>Metazoa</taxon>
        <taxon>Chordata</taxon>
        <taxon>Craniata</taxon>
        <taxon>Vertebrata</taxon>
        <taxon>Euteleostomi</taxon>
        <taxon>Actinopterygii</taxon>
        <taxon>Neopterygii</taxon>
        <taxon>Teleostei</taxon>
        <taxon>Anguilliformes</taxon>
        <taxon>Anguillidae</taxon>
        <taxon>Anguilla</taxon>
    </lineage>
</organism>